<evidence type="ECO:0000313" key="11">
    <source>
        <dbReference type="Proteomes" id="UP000320762"/>
    </source>
</evidence>
<keyword evidence="4 8" id="KW-0805">Transcription regulation</keyword>
<evidence type="ECO:0000256" key="2">
    <source>
        <dbReference type="ARBA" id="ARBA00005635"/>
    </source>
</evidence>
<evidence type="ECO:0000256" key="9">
    <source>
        <dbReference type="SAM" id="MobiDB-lite"/>
    </source>
</evidence>
<keyword evidence="5 8" id="KW-0804">Transcription</keyword>
<comment type="caution">
    <text evidence="10">The sequence shown here is derived from an EMBL/GenBank/DDBJ whole genome shotgun (WGS) entry which is preliminary data.</text>
</comment>
<evidence type="ECO:0000313" key="10">
    <source>
        <dbReference type="EMBL" id="TRM67777.1"/>
    </source>
</evidence>
<dbReference type="InterPro" id="IPR019313">
    <property type="entry name" value="Mediator_Med17"/>
</dbReference>
<dbReference type="GO" id="GO:0006357">
    <property type="term" value="P:regulation of transcription by RNA polymerase II"/>
    <property type="evidence" value="ECO:0007669"/>
    <property type="project" value="InterPro"/>
</dbReference>
<dbReference type="PANTHER" id="PTHR13114:SF7">
    <property type="entry name" value="MEDIATOR OF RNA POLYMERASE II TRANSCRIPTION SUBUNIT 17"/>
    <property type="match status" value="1"/>
</dbReference>
<keyword evidence="8" id="KW-0010">Activator</keyword>
<dbReference type="Pfam" id="PF10156">
    <property type="entry name" value="Med17"/>
    <property type="match status" value="1"/>
</dbReference>
<evidence type="ECO:0000256" key="7">
    <source>
        <dbReference type="ARBA" id="ARBA00032014"/>
    </source>
</evidence>
<comment type="function">
    <text evidence="8">Component of the Mediator complex, a coactivator involved in the regulated transcription of nearly all RNA polymerase II-dependent genes. Mediator functions as a bridge to convey information from gene-specific regulatory proteins to the basal RNA polymerase II transcription machinery. Mediator is recruited to promoters by direct interactions with regulatory proteins and serves as a scaffold for the assembly of a functional preinitiation complex with RNA polymerase II and the general transcription factors.</text>
</comment>
<name>A0A550CSM4_9AGAR</name>
<feature type="region of interest" description="Disordered" evidence="9">
    <location>
        <begin position="232"/>
        <end position="256"/>
    </location>
</feature>
<protein>
    <recommendedName>
        <fullName evidence="3 8">Mediator of RNA polymerase II transcription subunit 17</fullName>
    </recommendedName>
    <alternativeName>
        <fullName evidence="7 8">Mediator complex subunit 17</fullName>
    </alternativeName>
</protein>
<reference evidence="10 11" key="1">
    <citation type="journal article" date="2019" name="New Phytol.">
        <title>Comparative genomics reveals unique wood-decay strategies and fruiting body development in the Schizophyllaceae.</title>
        <authorList>
            <person name="Almasi E."/>
            <person name="Sahu N."/>
            <person name="Krizsan K."/>
            <person name="Balint B."/>
            <person name="Kovacs G.M."/>
            <person name="Kiss B."/>
            <person name="Cseklye J."/>
            <person name="Drula E."/>
            <person name="Henrissat B."/>
            <person name="Nagy I."/>
            <person name="Chovatia M."/>
            <person name="Adam C."/>
            <person name="LaButti K."/>
            <person name="Lipzen A."/>
            <person name="Riley R."/>
            <person name="Grigoriev I.V."/>
            <person name="Nagy L.G."/>
        </authorList>
    </citation>
    <scope>NUCLEOTIDE SEQUENCE [LARGE SCALE GENOMIC DNA]</scope>
    <source>
        <strain evidence="10 11">NL-1724</strain>
    </source>
</reference>
<comment type="subcellular location">
    <subcellularLocation>
        <location evidence="1 8">Nucleus</location>
    </subcellularLocation>
</comment>
<dbReference type="STRING" id="97359.A0A550CSM4"/>
<comment type="similarity">
    <text evidence="2 8">Belongs to the Mediator complex subunit 17 family.</text>
</comment>
<evidence type="ECO:0000256" key="3">
    <source>
        <dbReference type="ARBA" id="ARBA00019610"/>
    </source>
</evidence>
<evidence type="ECO:0000256" key="8">
    <source>
        <dbReference type="RuleBase" id="RU364140"/>
    </source>
</evidence>
<evidence type="ECO:0000256" key="4">
    <source>
        <dbReference type="ARBA" id="ARBA00023015"/>
    </source>
</evidence>
<keyword evidence="6 8" id="KW-0539">Nucleus</keyword>
<organism evidence="10 11">
    <name type="scientific">Schizophyllum amplum</name>
    <dbReference type="NCBI Taxonomy" id="97359"/>
    <lineage>
        <taxon>Eukaryota</taxon>
        <taxon>Fungi</taxon>
        <taxon>Dikarya</taxon>
        <taxon>Basidiomycota</taxon>
        <taxon>Agaricomycotina</taxon>
        <taxon>Agaricomycetes</taxon>
        <taxon>Agaricomycetidae</taxon>
        <taxon>Agaricales</taxon>
        <taxon>Schizophyllaceae</taxon>
        <taxon>Schizophyllum</taxon>
    </lineage>
</organism>
<accession>A0A550CSM4</accession>
<dbReference type="GO" id="GO:0003712">
    <property type="term" value="F:transcription coregulator activity"/>
    <property type="evidence" value="ECO:0007669"/>
    <property type="project" value="InterPro"/>
</dbReference>
<sequence>MPYDDLVKMRQQIMPDLMVALGEMQQARDLIALLLASHPAPASSIPNDILPQLGHRPPPPPQQEQAATPDLLTSTIVTKPPSIVSVQAFNAQLALGSKDEALRKASKLFKDASEDMERSRVKEEKYFLDGLKIRRENWGMVPAPLPLWMTQAKGSERTAKDLLVCFGLEESPPTFRRQAIANMGSYESDAEPLIFPHRQRTRLRVSLTTTTSSGARVQSYNTITHVPLAAANSPTVQKDSPTAPQDPSTPNDSPTLNSLLQQAQHEIVDREMFSVLVREAGHLPTAAALVREKFIVIEAAQDVSLRFDMVDNETLLASALATAPIATSPLDAGKCDLIYSALQALLLRQHAINKKRRLAPPGTLDAHAFLNPLAHSTYPLAHAPPILQPIIDVLQYAVFCDRVKQEMTTMASGVVGAGIACTLRFDTVGEVGRELVRMLDSRVLDPSQALNRPVGGEAVLVVDGRHSIRFTFHSPSTLVAHLAQAEISIVTIPQLTQLLADEVDKCLLLRVCQIGEEACASVSGTWFVDLDRCVGRWDGCILTVKLSYQDGHAIDCTVYRLDSRSPKEGRTDVFSKAEKGAHTSLLAWIESIIQAALQGS</sequence>
<dbReference type="AlphaFoldDB" id="A0A550CSM4"/>
<evidence type="ECO:0000256" key="5">
    <source>
        <dbReference type="ARBA" id="ARBA00023163"/>
    </source>
</evidence>
<gene>
    <name evidence="8" type="primary">MED17</name>
    <name evidence="10" type="ORF">BD626DRAFT_479806</name>
</gene>
<comment type="subunit">
    <text evidence="8">Component of the Mediator complex.</text>
</comment>
<keyword evidence="11" id="KW-1185">Reference proteome</keyword>
<dbReference type="GO" id="GO:0070847">
    <property type="term" value="C:core mediator complex"/>
    <property type="evidence" value="ECO:0007669"/>
    <property type="project" value="TreeGrafter"/>
</dbReference>
<proteinExistence type="inferred from homology"/>
<evidence type="ECO:0000256" key="1">
    <source>
        <dbReference type="ARBA" id="ARBA00004123"/>
    </source>
</evidence>
<evidence type="ECO:0000256" key="6">
    <source>
        <dbReference type="ARBA" id="ARBA00023242"/>
    </source>
</evidence>
<dbReference type="PANTHER" id="PTHR13114">
    <property type="entry name" value="MEDIATOR OF RNA POLYMERASE II TRANSCRIPTION SUBUNIT 17"/>
    <property type="match status" value="1"/>
</dbReference>
<feature type="region of interest" description="Disordered" evidence="9">
    <location>
        <begin position="45"/>
        <end position="66"/>
    </location>
</feature>
<dbReference type="Proteomes" id="UP000320762">
    <property type="component" value="Unassembled WGS sequence"/>
</dbReference>
<dbReference type="GO" id="GO:0016592">
    <property type="term" value="C:mediator complex"/>
    <property type="evidence" value="ECO:0007669"/>
    <property type="project" value="InterPro"/>
</dbReference>
<dbReference type="OrthoDB" id="10251234at2759"/>
<dbReference type="EMBL" id="VDMD01000002">
    <property type="protein sequence ID" value="TRM67777.1"/>
    <property type="molecule type" value="Genomic_DNA"/>
</dbReference>